<dbReference type="CDD" id="cd00995">
    <property type="entry name" value="PBP2_NikA_DppA_OppA_like"/>
    <property type="match status" value="1"/>
</dbReference>
<dbReference type="InterPro" id="IPR039424">
    <property type="entry name" value="SBP_5"/>
</dbReference>
<dbReference type="SUPFAM" id="SSF53850">
    <property type="entry name" value="Periplasmic binding protein-like II"/>
    <property type="match status" value="1"/>
</dbReference>
<dbReference type="PIRSF" id="PIRSF002741">
    <property type="entry name" value="MppA"/>
    <property type="match status" value="1"/>
</dbReference>
<name>A0A5K7ZQJ0_9BACT</name>
<dbReference type="GO" id="GO:0043190">
    <property type="term" value="C:ATP-binding cassette (ABC) transporter complex"/>
    <property type="evidence" value="ECO:0007669"/>
    <property type="project" value="InterPro"/>
</dbReference>
<dbReference type="AlphaFoldDB" id="A0A5K7ZQJ0"/>
<dbReference type="GO" id="GO:1904680">
    <property type="term" value="F:peptide transmembrane transporter activity"/>
    <property type="evidence" value="ECO:0007669"/>
    <property type="project" value="TreeGrafter"/>
</dbReference>
<protein>
    <submittedName>
        <fullName evidence="2">ABC transporter substrate-binding protein</fullName>
    </submittedName>
</protein>
<reference evidence="2 3" key="1">
    <citation type="submission" date="2019-11" db="EMBL/GenBank/DDBJ databases">
        <title>Comparative genomics of hydrocarbon-degrading Desulfosarcina strains.</title>
        <authorList>
            <person name="Watanabe M."/>
            <person name="Kojima H."/>
            <person name="Fukui M."/>
        </authorList>
    </citation>
    <scope>NUCLEOTIDE SEQUENCE [LARGE SCALE GENOMIC DNA]</scope>
    <source>
        <strain evidence="2 3">28bB2T</strain>
    </source>
</reference>
<dbReference type="RefSeq" id="WP_155322510.1">
    <property type="nucleotide sequence ID" value="NZ_AP021876.1"/>
</dbReference>
<evidence type="ECO:0000313" key="3">
    <source>
        <dbReference type="Proteomes" id="UP000425960"/>
    </source>
</evidence>
<dbReference type="PROSITE" id="PS51257">
    <property type="entry name" value="PROKAR_LIPOPROTEIN"/>
    <property type="match status" value="1"/>
</dbReference>
<dbReference type="KEGG" id="dov:DSCO28_25060"/>
<sequence>MTFRKNTLHRWTRRFFLVLVCTLVAGCSDKVEEFQPQSSQLVIGSQFDIGGSVDPRQGLGGPCLAPKLLIYETPVYFDENYQMQPLLFTAWTPADDAKTWTVNLRKGVRFTDGTSLSAEALIFSIRYMASPGSHLADIGEMKAIDDHTVRLTLNTPDAVFIHTLSSLPIMSPSCVDQNGHFIQPVGTGPFRFVEYTQGRQLVYQRNDDYWGPKPGVEKVVFKFIPDFNTRSMALESGEIDIADYLPAEILKKLEADSRFTVARKTPSPCPNWIGLNTKRPPFDDVRVRRAANHAVDVEAIVERLINAILPGLAVPATRGPHSQPLFADIVHPDLKWYGYDPLAAKRLLAEAGWQDSDGDGILDKGGVPLKVELIASLLYAEGTEIAEAVQSQLAAVGMDVRVRVLESGARFQAYREKKYDMIELAGICPHNDPSPWYEYYFHSKKQRAYCVIENPAIDAEIDRLAETVDEEARRQVFHRLQALLEETAPGIFLYIQKGAMAFRSDLKGFKSHCGMSGAFSYARFVHR</sequence>
<accession>A0A5K7ZQJ0</accession>
<dbReference type="Proteomes" id="UP000425960">
    <property type="component" value="Chromosome"/>
</dbReference>
<dbReference type="EMBL" id="AP021876">
    <property type="protein sequence ID" value="BBO81940.1"/>
    <property type="molecule type" value="Genomic_DNA"/>
</dbReference>
<dbReference type="InterPro" id="IPR030678">
    <property type="entry name" value="Peptide/Ni-bd"/>
</dbReference>
<organism evidence="2 3">
    <name type="scientific">Desulfosarcina ovata subsp. sediminis</name>
    <dbReference type="NCBI Taxonomy" id="885957"/>
    <lineage>
        <taxon>Bacteria</taxon>
        <taxon>Pseudomonadati</taxon>
        <taxon>Thermodesulfobacteriota</taxon>
        <taxon>Desulfobacteria</taxon>
        <taxon>Desulfobacterales</taxon>
        <taxon>Desulfosarcinaceae</taxon>
        <taxon>Desulfosarcina</taxon>
    </lineage>
</organism>
<proteinExistence type="predicted"/>
<feature type="domain" description="Solute-binding protein family 5" evidence="1">
    <location>
        <begin position="83"/>
        <end position="445"/>
    </location>
</feature>
<dbReference type="GO" id="GO:0015833">
    <property type="term" value="P:peptide transport"/>
    <property type="evidence" value="ECO:0007669"/>
    <property type="project" value="TreeGrafter"/>
</dbReference>
<gene>
    <name evidence="2" type="ORF">DSCO28_25060</name>
</gene>
<dbReference type="Gene3D" id="3.10.105.10">
    <property type="entry name" value="Dipeptide-binding Protein, Domain 3"/>
    <property type="match status" value="1"/>
</dbReference>
<evidence type="ECO:0000313" key="2">
    <source>
        <dbReference type="EMBL" id="BBO81940.1"/>
    </source>
</evidence>
<dbReference type="Gene3D" id="3.40.190.10">
    <property type="entry name" value="Periplasmic binding protein-like II"/>
    <property type="match status" value="1"/>
</dbReference>
<dbReference type="Pfam" id="PF00496">
    <property type="entry name" value="SBP_bac_5"/>
    <property type="match status" value="1"/>
</dbReference>
<dbReference type="GO" id="GO:0030288">
    <property type="term" value="C:outer membrane-bounded periplasmic space"/>
    <property type="evidence" value="ECO:0007669"/>
    <property type="project" value="UniProtKB-ARBA"/>
</dbReference>
<evidence type="ECO:0000259" key="1">
    <source>
        <dbReference type="Pfam" id="PF00496"/>
    </source>
</evidence>
<dbReference type="PANTHER" id="PTHR30290">
    <property type="entry name" value="PERIPLASMIC BINDING COMPONENT OF ABC TRANSPORTER"/>
    <property type="match status" value="1"/>
</dbReference>
<dbReference type="InterPro" id="IPR000914">
    <property type="entry name" value="SBP_5_dom"/>
</dbReference>